<protein>
    <recommendedName>
        <fullName evidence="2">DUF5689 domain-containing protein</fullName>
    </recommendedName>
</protein>
<dbReference type="PROSITE" id="PS51257">
    <property type="entry name" value="PROKAR_LIPOPROTEIN"/>
    <property type="match status" value="1"/>
</dbReference>
<comment type="caution">
    <text evidence="3">The sequence shown here is derived from an EMBL/GenBank/DDBJ whole genome shotgun (WGS) entry which is preliminary data.</text>
</comment>
<feature type="chain" id="PRO_5016454692" description="DUF5689 domain-containing protein" evidence="1">
    <location>
        <begin position="25"/>
        <end position="430"/>
    </location>
</feature>
<dbReference type="InterPro" id="IPR043744">
    <property type="entry name" value="DUF5689"/>
</dbReference>
<evidence type="ECO:0000259" key="2">
    <source>
        <dbReference type="Pfam" id="PF18942"/>
    </source>
</evidence>
<dbReference type="Gene3D" id="2.60.120.200">
    <property type="match status" value="1"/>
</dbReference>
<evidence type="ECO:0000313" key="3">
    <source>
        <dbReference type="EMBL" id="PWJ39194.1"/>
    </source>
</evidence>
<dbReference type="RefSeq" id="WP_109621007.1">
    <property type="nucleotide sequence ID" value="NZ_QGDO01000006.1"/>
</dbReference>
<reference evidence="3 4" key="1">
    <citation type="submission" date="2018-03" db="EMBL/GenBank/DDBJ databases">
        <title>Genomic Encyclopedia of Archaeal and Bacterial Type Strains, Phase II (KMG-II): from individual species to whole genera.</title>
        <authorList>
            <person name="Goeker M."/>
        </authorList>
    </citation>
    <scope>NUCLEOTIDE SEQUENCE [LARGE SCALE GENOMIC DNA]</scope>
    <source>
        <strain evidence="3 4">DSM 28229</strain>
    </source>
</reference>
<organism evidence="3 4">
    <name type="scientific">Sediminitomix flava</name>
    <dbReference type="NCBI Taxonomy" id="379075"/>
    <lineage>
        <taxon>Bacteria</taxon>
        <taxon>Pseudomonadati</taxon>
        <taxon>Bacteroidota</taxon>
        <taxon>Cytophagia</taxon>
        <taxon>Cytophagales</taxon>
        <taxon>Flammeovirgaceae</taxon>
        <taxon>Sediminitomix</taxon>
    </lineage>
</organism>
<accession>A0A315Z6A9</accession>
<sequence length="430" mass="47563">MTNTISKRLIYLLLALPLFIYSCNDDDDETIPVLEYDIKSFKNRAHGVVSDSSFVTGVVIGNDASGNLANSLYLQDSTGGIRIYIDEDKIYENFVLGEEIKISTKGLYFNKDAKNGVEIGGYDEGSGDSSYRGITETEVRNHFTRTGASNTIEAHEIFPTTVLSDTLVGSLVKINRAQFVEVGMSYAEAGDEPTKRTLEGPTGGTKYVFTNASANFASQTLPNGQGSITAILGKVDGEYGLYINEVEDVELDEPRTDYNIFYREDFADVKFKDTEFEGWQNIIEHGKISWMGESGYVSASAYYGGVDAAQNVTWLISEDPISLSGYSAPKAELMLRETTPSLTEPHTLLEIYISETYNPDELEIDKNAWGEPVAVVKSGDLKAQAWTPLEDIDFSAYANKNVYIAFRYVGSKITGATSTFNLNYITFYEE</sequence>
<dbReference type="NCBIfam" id="NF038128">
    <property type="entry name" value="choice_anch_J"/>
    <property type="match status" value="1"/>
</dbReference>
<evidence type="ECO:0000256" key="1">
    <source>
        <dbReference type="SAM" id="SignalP"/>
    </source>
</evidence>
<dbReference type="OrthoDB" id="5500612at2"/>
<name>A0A315Z6A9_SEDFL</name>
<feature type="signal peptide" evidence="1">
    <location>
        <begin position="1"/>
        <end position="24"/>
    </location>
</feature>
<dbReference type="AlphaFoldDB" id="A0A315Z6A9"/>
<evidence type="ECO:0000313" key="4">
    <source>
        <dbReference type="Proteomes" id="UP000245535"/>
    </source>
</evidence>
<dbReference type="EMBL" id="QGDO01000006">
    <property type="protein sequence ID" value="PWJ39194.1"/>
    <property type="molecule type" value="Genomic_DNA"/>
</dbReference>
<gene>
    <name evidence="3" type="ORF">BC781_10695</name>
</gene>
<keyword evidence="4" id="KW-1185">Reference proteome</keyword>
<feature type="domain" description="DUF5689" evidence="2">
    <location>
        <begin position="48"/>
        <end position="249"/>
    </location>
</feature>
<dbReference type="Proteomes" id="UP000245535">
    <property type="component" value="Unassembled WGS sequence"/>
</dbReference>
<dbReference type="Pfam" id="PF18942">
    <property type="entry name" value="DUF5689"/>
    <property type="match status" value="1"/>
</dbReference>
<keyword evidence="1" id="KW-0732">Signal</keyword>
<proteinExistence type="predicted"/>